<dbReference type="Pfam" id="PF26343">
    <property type="entry name" value="VapC50_C"/>
    <property type="match status" value="1"/>
</dbReference>
<accession>A0A6A1THL4</accession>
<organism evidence="3 4">
    <name type="scientific">Neorhizobium galegae</name>
    <name type="common">Rhizobium galegae</name>
    <dbReference type="NCBI Taxonomy" id="399"/>
    <lineage>
        <taxon>Bacteria</taxon>
        <taxon>Pseudomonadati</taxon>
        <taxon>Pseudomonadota</taxon>
        <taxon>Alphaproteobacteria</taxon>
        <taxon>Hyphomicrobiales</taxon>
        <taxon>Rhizobiaceae</taxon>
        <taxon>Rhizobium/Agrobacterium group</taxon>
        <taxon>Neorhizobium</taxon>
    </lineage>
</organism>
<dbReference type="RefSeq" id="WP_151047804.1">
    <property type="nucleotide sequence ID" value="NZ_VZUL01000006.1"/>
</dbReference>
<dbReference type="InterPro" id="IPR002716">
    <property type="entry name" value="PIN_dom"/>
</dbReference>
<dbReference type="InterPro" id="IPR058652">
    <property type="entry name" value="VapC50_C"/>
</dbReference>
<evidence type="ECO:0000259" key="1">
    <source>
        <dbReference type="Pfam" id="PF13470"/>
    </source>
</evidence>
<proteinExistence type="predicted"/>
<name>A0A6A1THL4_NEOGA</name>
<evidence type="ECO:0000313" key="3">
    <source>
        <dbReference type="EMBL" id="KAB1082228.1"/>
    </source>
</evidence>
<evidence type="ECO:0000259" key="2">
    <source>
        <dbReference type="Pfam" id="PF26343"/>
    </source>
</evidence>
<feature type="domain" description="PIN" evidence="1">
    <location>
        <begin position="9"/>
        <end position="115"/>
    </location>
</feature>
<evidence type="ECO:0000313" key="4">
    <source>
        <dbReference type="Proteomes" id="UP000386575"/>
    </source>
</evidence>
<dbReference type="EMBL" id="VZUL01000006">
    <property type="protein sequence ID" value="KAB1082228.1"/>
    <property type="molecule type" value="Genomic_DNA"/>
</dbReference>
<reference evidence="3 4" key="1">
    <citation type="submission" date="2019-09" db="EMBL/GenBank/DDBJ databases">
        <title>Genome sequencing of Ng87 strain.</title>
        <authorList>
            <person name="Karasev E.S."/>
            <person name="Andronov E."/>
        </authorList>
    </citation>
    <scope>NUCLEOTIDE SEQUENCE [LARGE SCALE GENOMIC DNA]</scope>
    <source>
        <strain evidence="3 4">Ng87</strain>
    </source>
</reference>
<protein>
    <submittedName>
        <fullName evidence="3">PIN domain-containing protein</fullName>
    </submittedName>
</protein>
<sequence length="192" mass="21401">MASEPLVAVLDACVLYPFHLRNLLVQAAFDGLFDAHWSDDIHAEWIRNLAANAPHVTVDRLEVTRDRMKDVLPQANVRGYQSLIPELDLPDPDDRHVLAAAITGKATLIVSWNIKDFPIENLRPHGVACITPDAFLIELYGQFPEALIDSVARARRNLRKSLPSSDDFVGAVERQGLAAFAAILRENMTRID</sequence>
<gene>
    <name evidence="3" type="ORF">F4V91_33485</name>
</gene>
<comment type="caution">
    <text evidence="3">The sequence shown here is derived from an EMBL/GenBank/DDBJ whole genome shotgun (WGS) entry which is preliminary data.</text>
</comment>
<dbReference type="AlphaFoldDB" id="A0A6A1THL4"/>
<dbReference type="Pfam" id="PF13470">
    <property type="entry name" value="PIN_3"/>
    <property type="match status" value="1"/>
</dbReference>
<feature type="domain" description="VapC50 C-terminal" evidence="2">
    <location>
        <begin position="132"/>
        <end position="186"/>
    </location>
</feature>
<dbReference type="Proteomes" id="UP000386575">
    <property type="component" value="Unassembled WGS sequence"/>
</dbReference>